<comment type="similarity">
    <text evidence="9 10">Belongs to the thiamine-phosphate synthase family.</text>
</comment>
<evidence type="ECO:0000256" key="5">
    <source>
        <dbReference type="ARBA" id="ARBA00022977"/>
    </source>
</evidence>
<evidence type="ECO:0000256" key="4">
    <source>
        <dbReference type="ARBA" id="ARBA00022842"/>
    </source>
</evidence>
<feature type="binding site" evidence="9">
    <location>
        <begin position="132"/>
        <end position="134"/>
    </location>
    <ligand>
        <name>2-[(2R,5Z)-2-carboxy-4-methylthiazol-5(2H)-ylidene]ethyl phosphate</name>
        <dbReference type="ChEBI" id="CHEBI:62899"/>
    </ligand>
</feature>
<comment type="catalytic activity">
    <reaction evidence="6 9 10">
        <text>4-methyl-5-(2-phosphooxyethyl)-thiazole + 4-amino-2-methyl-5-(diphosphooxymethyl)pyrimidine + H(+) = thiamine phosphate + diphosphate</text>
        <dbReference type="Rhea" id="RHEA:22328"/>
        <dbReference type="ChEBI" id="CHEBI:15378"/>
        <dbReference type="ChEBI" id="CHEBI:33019"/>
        <dbReference type="ChEBI" id="CHEBI:37575"/>
        <dbReference type="ChEBI" id="CHEBI:57841"/>
        <dbReference type="ChEBI" id="CHEBI:58296"/>
        <dbReference type="EC" id="2.5.1.3"/>
    </reaction>
</comment>
<feature type="binding site" evidence="9">
    <location>
        <position position="69"/>
    </location>
    <ligand>
        <name>Mg(2+)</name>
        <dbReference type="ChEBI" id="CHEBI:18420"/>
    </ligand>
</feature>
<evidence type="ECO:0000259" key="12">
    <source>
        <dbReference type="Pfam" id="PF02581"/>
    </source>
</evidence>
<dbReference type="NCBIfam" id="TIGR00693">
    <property type="entry name" value="thiE"/>
    <property type="match status" value="1"/>
</dbReference>
<comment type="cofactor">
    <cofactor evidence="9">
        <name>Mg(2+)</name>
        <dbReference type="ChEBI" id="CHEBI:18420"/>
    </cofactor>
    <text evidence="9">Binds 1 Mg(2+) ion per subunit.</text>
</comment>
<reference evidence="13" key="1">
    <citation type="journal article" date="2020" name="ISME J.">
        <title>Gammaproteobacteria mediating utilization of methyl-, sulfur- and petroleum organic compounds in deep ocean hydrothermal plumes.</title>
        <authorList>
            <person name="Zhou Z."/>
            <person name="Liu Y."/>
            <person name="Pan J."/>
            <person name="Cron B.R."/>
            <person name="Toner B.M."/>
            <person name="Anantharaman K."/>
            <person name="Breier J.A."/>
            <person name="Dick G.J."/>
            <person name="Li M."/>
        </authorList>
    </citation>
    <scope>NUCLEOTIDE SEQUENCE</scope>
    <source>
        <strain evidence="13">SZUA-1476</strain>
    </source>
</reference>
<evidence type="ECO:0000313" key="13">
    <source>
        <dbReference type="EMBL" id="HIP88965.1"/>
    </source>
</evidence>
<comment type="catalytic activity">
    <reaction evidence="7 9 10">
        <text>2-(2-carboxy-4-methylthiazol-5-yl)ethyl phosphate + 4-amino-2-methyl-5-(diphosphooxymethyl)pyrimidine + 2 H(+) = thiamine phosphate + CO2 + diphosphate</text>
        <dbReference type="Rhea" id="RHEA:47848"/>
        <dbReference type="ChEBI" id="CHEBI:15378"/>
        <dbReference type="ChEBI" id="CHEBI:16526"/>
        <dbReference type="ChEBI" id="CHEBI:33019"/>
        <dbReference type="ChEBI" id="CHEBI:37575"/>
        <dbReference type="ChEBI" id="CHEBI:57841"/>
        <dbReference type="ChEBI" id="CHEBI:62890"/>
        <dbReference type="EC" id="2.5.1.3"/>
    </reaction>
</comment>
<organism evidence="13 14">
    <name type="scientific">Thermococcus paralvinellae</name>
    <dbReference type="NCBI Taxonomy" id="582419"/>
    <lineage>
        <taxon>Archaea</taxon>
        <taxon>Methanobacteriati</taxon>
        <taxon>Methanobacteriota</taxon>
        <taxon>Thermococci</taxon>
        <taxon>Thermococcales</taxon>
        <taxon>Thermococcaceae</taxon>
        <taxon>Thermococcus</taxon>
    </lineage>
</organism>
<dbReference type="GO" id="GO:0004789">
    <property type="term" value="F:thiamine-phosphate diphosphorylase activity"/>
    <property type="evidence" value="ECO:0007669"/>
    <property type="project" value="UniProtKB-UniRule"/>
</dbReference>
<protein>
    <recommendedName>
        <fullName evidence="9">Thiamine-phosphate synthase</fullName>
        <shortName evidence="9">TP synthase</shortName>
        <shortName evidence="9">TPS</shortName>
        <ecNumber evidence="9">2.5.1.3</ecNumber>
    </recommendedName>
    <alternativeName>
        <fullName evidence="9">Thiamine-phosphate pyrophosphorylase</fullName>
        <shortName evidence="9">TMP pyrophosphorylase</shortName>
        <shortName evidence="9">TMP-PPase</shortName>
    </alternativeName>
</protein>
<dbReference type="InterPro" id="IPR034291">
    <property type="entry name" value="TMP_synthase"/>
</dbReference>
<evidence type="ECO:0000256" key="9">
    <source>
        <dbReference type="HAMAP-Rule" id="MF_00097"/>
    </source>
</evidence>
<dbReference type="InterPro" id="IPR022998">
    <property type="entry name" value="ThiamineP_synth_TenI"/>
</dbReference>
<accession>A0A832ZCM9</accession>
<feature type="binding site" evidence="9">
    <location>
        <position position="88"/>
    </location>
    <ligand>
        <name>Mg(2+)</name>
        <dbReference type="ChEBI" id="CHEBI:18420"/>
    </ligand>
</feature>
<sequence>MNLRKRLRLYVITDRRLRDEIETANAALEGGATAIQMRIKNASTGEMIRVGKELRKITKDYDALFFVDDRLDVALAVDADGVQLGPEDMPVPIARELAPNLIIGASVYSLGEALKAERDGADYLGAGSVFPTKTKKDARVLGLEGLKKVVESVKIPVVAIGGINHKNVRKVLEVGVDGIAVISAIVGAKDVKKATEEMRKIIDEYLGGDECGC</sequence>
<evidence type="ECO:0000256" key="2">
    <source>
        <dbReference type="ARBA" id="ARBA00022679"/>
    </source>
</evidence>
<feature type="binding site" evidence="9">
    <location>
        <begin position="182"/>
        <end position="183"/>
    </location>
    <ligand>
        <name>2-[(2R,5Z)-2-carboxy-4-methylthiazol-5(2H)-ylidene]ethyl phosphate</name>
        <dbReference type="ChEBI" id="CHEBI:62899"/>
    </ligand>
</feature>
<keyword evidence="4 9" id="KW-0460">Magnesium</keyword>
<evidence type="ECO:0000256" key="8">
    <source>
        <dbReference type="ARBA" id="ARBA00047883"/>
    </source>
</evidence>
<dbReference type="PANTHER" id="PTHR20857">
    <property type="entry name" value="THIAMINE-PHOSPHATE PYROPHOSPHORYLASE"/>
    <property type="match status" value="1"/>
</dbReference>
<evidence type="ECO:0000256" key="7">
    <source>
        <dbReference type="ARBA" id="ARBA00047851"/>
    </source>
</evidence>
<dbReference type="GO" id="GO:0005737">
    <property type="term" value="C:cytoplasm"/>
    <property type="evidence" value="ECO:0007669"/>
    <property type="project" value="TreeGrafter"/>
</dbReference>
<dbReference type="InterPro" id="IPR013785">
    <property type="entry name" value="Aldolase_TIM"/>
</dbReference>
<dbReference type="GO" id="GO:0009229">
    <property type="term" value="P:thiamine diphosphate biosynthetic process"/>
    <property type="evidence" value="ECO:0007669"/>
    <property type="project" value="UniProtKB-UniRule"/>
</dbReference>
<dbReference type="InterPro" id="IPR036206">
    <property type="entry name" value="ThiamineP_synth_sf"/>
</dbReference>
<dbReference type="Proteomes" id="UP000653692">
    <property type="component" value="Unassembled WGS sequence"/>
</dbReference>
<keyword evidence="2 9" id="KW-0808">Transferase</keyword>
<dbReference type="GO" id="GO:0000287">
    <property type="term" value="F:magnesium ion binding"/>
    <property type="evidence" value="ECO:0007669"/>
    <property type="project" value="UniProtKB-UniRule"/>
</dbReference>
<feature type="binding site" evidence="9">
    <location>
        <position position="68"/>
    </location>
    <ligand>
        <name>4-amino-2-methyl-5-(diphosphooxymethyl)pyrimidine</name>
        <dbReference type="ChEBI" id="CHEBI:57841"/>
    </ligand>
</feature>
<feature type="binding site" evidence="9">
    <location>
        <position position="106"/>
    </location>
    <ligand>
        <name>4-amino-2-methyl-5-(diphosphooxymethyl)pyrimidine</name>
        <dbReference type="ChEBI" id="CHEBI:57841"/>
    </ligand>
</feature>
<evidence type="ECO:0000313" key="14">
    <source>
        <dbReference type="Proteomes" id="UP000653692"/>
    </source>
</evidence>
<feature type="binding site" evidence="9">
    <location>
        <position position="162"/>
    </location>
    <ligand>
        <name>2-[(2R,5Z)-2-carboxy-4-methylthiazol-5(2H)-ylidene]ethyl phosphate</name>
        <dbReference type="ChEBI" id="CHEBI:62899"/>
    </ligand>
</feature>
<dbReference type="UniPathway" id="UPA00060">
    <property type="reaction ID" value="UER00141"/>
</dbReference>
<dbReference type="EMBL" id="DQUR01000107">
    <property type="protein sequence ID" value="HIP88965.1"/>
    <property type="molecule type" value="Genomic_DNA"/>
</dbReference>
<evidence type="ECO:0000256" key="11">
    <source>
        <dbReference type="RuleBase" id="RU004253"/>
    </source>
</evidence>
<dbReference type="CDD" id="cd00564">
    <property type="entry name" value="TMP_TenI"/>
    <property type="match status" value="1"/>
</dbReference>
<keyword evidence="5 9" id="KW-0784">Thiamine biosynthesis</keyword>
<feature type="binding site" evidence="9">
    <location>
        <begin position="36"/>
        <end position="40"/>
    </location>
    <ligand>
        <name>4-amino-2-methyl-5-(diphosphooxymethyl)pyrimidine</name>
        <dbReference type="ChEBI" id="CHEBI:57841"/>
    </ligand>
</feature>
<evidence type="ECO:0000256" key="10">
    <source>
        <dbReference type="RuleBase" id="RU003826"/>
    </source>
</evidence>
<dbReference type="EC" id="2.5.1.3" evidence="9"/>
<evidence type="ECO:0000256" key="3">
    <source>
        <dbReference type="ARBA" id="ARBA00022723"/>
    </source>
</evidence>
<dbReference type="PANTHER" id="PTHR20857:SF23">
    <property type="entry name" value="THIAMINE BIOSYNTHETIC BIFUNCTIONAL ENZYME"/>
    <property type="match status" value="1"/>
</dbReference>
<name>A0A832ZCM9_9EURY</name>
<dbReference type="GO" id="GO:0009228">
    <property type="term" value="P:thiamine biosynthetic process"/>
    <property type="evidence" value="ECO:0007669"/>
    <property type="project" value="UniProtKB-KW"/>
</dbReference>
<evidence type="ECO:0000256" key="1">
    <source>
        <dbReference type="ARBA" id="ARBA00005165"/>
    </source>
</evidence>
<evidence type="ECO:0000256" key="6">
    <source>
        <dbReference type="ARBA" id="ARBA00047334"/>
    </source>
</evidence>
<gene>
    <name evidence="9 13" type="primary">thiE</name>
    <name evidence="13" type="ORF">EYH24_03205</name>
</gene>
<dbReference type="HAMAP" id="MF_00097">
    <property type="entry name" value="TMP_synthase"/>
    <property type="match status" value="1"/>
</dbReference>
<dbReference type="Pfam" id="PF02581">
    <property type="entry name" value="TMP-TENI"/>
    <property type="match status" value="1"/>
</dbReference>
<comment type="caution">
    <text evidence="13">The sequence shown here is derived from an EMBL/GenBank/DDBJ whole genome shotgun (WGS) entry which is preliminary data.</text>
</comment>
<dbReference type="AlphaFoldDB" id="A0A832ZCM9"/>
<dbReference type="SUPFAM" id="SSF51391">
    <property type="entry name" value="Thiamin phosphate synthase"/>
    <property type="match status" value="1"/>
</dbReference>
<comment type="function">
    <text evidence="9">Condenses 4-methyl-5-(beta-hydroxyethyl)thiazole monophosphate (THZ-P) and 2-methyl-4-amino-5-hydroxymethyl pyrimidine pyrophosphate (HMP-PP) to form thiamine monophosphate (TMP).</text>
</comment>
<dbReference type="Gene3D" id="3.20.20.70">
    <property type="entry name" value="Aldolase class I"/>
    <property type="match status" value="1"/>
</dbReference>
<feature type="domain" description="Thiamine phosphate synthase/TenI" evidence="12">
    <location>
        <begin position="9"/>
        <end position="185"/>
    </location>
</feature>
<dbReference type="FunFam" id="3.20.20.70:FF:000096">
    <property type="entry name" value="Thiamine-phosphate synthase"/>
    <property type="match status" value="1"/>
</dbReference>
<comment type="catalytic activity">
    <reaction evidence="8 9 10">
        <text>2-[(2R,5Z)-2-carboxy-4-methylthiazol-5(2H)-ylidene]ethyl phosphate + 4-amino-2-methyl-5-(diphosphooxymethyl)pyrimidine + 2 H(+) = thiamine phosphate + CO2 + diphosphate</text>
        <dbReference type="Rhea" id="RHEA:47844"/>
        <dbReference type="ChEBI" id="CHEBI:15378"/>
        <dbReference type="ChEBI" id="CHEBI:16526"/>
        <dbReference type="ChEBI" id="CHEBI:33019"/>
        <dbReference type="ChEBI" id="CHEBI:37575"/>
        <dbReference type="ChEBI" id="CHEBI:57841"/>
        <dbReference type="ChEBI" id="CHEBI:62899"/>
        <dbReference type="EC" id="2.5.1.3"/>
    </reaction>
</comment>
<proteinExistence type="inferred from homology"/>
<keyword evidence="3 9" id="KW-0479">Metal-binding</keyword>
<comment type="pathway">
    <text evidence="1 9 11">Cofactor biosynthesis; thiamine diphosphate biosynthesis; thiamine phosphate from 4-amino-2-methyl-5-diphosphomethylpyrimidine and 4-methyl-5-(2-phosphoethyl)-thiazole: step 1/1.</text>
</comment>
<feature type="binding site" evidence="9">
    <location>
        <position position="135"/>
    </location>
    <ligand>
        <name>4-amino-2-methyl-5-(diphosphooxymethyl)pyrimidine</name>
        <dbReference type="ChEBI" id="CHEBI:57841"/>
    </ligand>
</feature>